<dbReference type="InterPro" id="IPR058055">
    <property type="entry name" value="PA-PLA1"/>
</dbReference>
<accession>A0A8E0RZD3</accession>
<dbReference type="SMART" id="SM01127">
    <property type="entry name" value="DDHD"/>
    <property type="match status" value="1"/>
</dbReference>
<sequence length="181" mass="20385">MVFDFRVSRLEQELSDLLNNGDPTGPINRAVRDKQAKGEASTDACYPMDEAETTNTGSSYFTSNSLLFKNNLTNLFCLGSPLSVFLALRGIRPGSYTNQDSILPRRLCPRIFNIYHPADPVAYRLEPLILKHYSSIQPALIHRADALNKPDYDHIDLIASSGKEVKRHRLPDCVSFSFCFM</sequence>
<dbReference type="PANTHER" id="PTHR23509">
    <property type="entry name" value="PA-PL1 PHOSPHOLIPASE FAMILY"/>
    <property type="match status" value="1"/>
</dbReference>
<dbReference type="OrthoDB" id="6273062at2759"/>
<feature type="domain" description="DDHD" evidence="2">
    <location>
        <begin position="68"/>
        <end position="181"/>
    </location>
</feature>
<dbReference type="AlphaFoldDB" id="A0A8E0RZD3"/>
<dbReference type="EMBL" id="LUCM01002285">
    <property type="protein sequence ID" value="KAA0197593.1"/>
    <property type="molecule type" value="Genomic_DNA"/>
</dbReference>
<dbReference type="GO" id="GO:0004620">
    <property type="term" value="F:phospholipase activity"/>
    <property type="evidence" value="ECO:0007669"/>
    <property type="project" value="TreeGrafter"/>
</dbReference>
<organism evidence="3 4">
    <name type="scientific">Fasciolopsis buskii</name>
    <dbReference type="NCBI Taxonomy" id="27845"/>
    <lineage>
        <taxon>Eukaryota</taxon>
        <taxon>Metazoa</taxon>
        <taxon>Spiralia</taxon>
        <taxon>Lophotrochozoa</taxon>
        <taxon>Platyhelminthes</taxon>
        <taxon>Trematoda</taxon>
        <taxon>Digenea</taxon>
        <taxon>Plagiorchiida</taxon>
        <taxon>Echinostomata</taxon>
        <taxon>Echinostomatoidea</taxon>
        <taxon>Fasciolidae</taxon>
        <taxon>Fasciolopsis</taxon>
    </lineage>
</organism>
<evidence type="ECO:0000313" key="3">
    <source>
        <dbReference type="EMBL" id="KAA0197593.1"/>
    </source>
</evidence>
<comment type="similarity">
    <text evidence="1">Belongs to the PA-PLA1 family.</text>
</comment>
<dbReference type="InterPro" id="IPR004177">
    <property type="entry name" value="DDHD_dom"/>
</dbReference>
<gene>
    <name evidence="3" type="ORF">FBUS_11015</name>
</gene>
<proteinExistence type="inferred from homology"/>
<dbReference type="GO" id="GO:0046872">
    <property type="term" value="F:metal ion binding"/>
    <property type="evidence" value="ECO:0007669"/>
    <property type="project" value="InterPro"/>
</dbReference>
<dbReference type="PANTHER" id="PTHR23509:SF32">
    <property type="entry name" value="PHOSPHOLIPASE DDHD1"/>
    <property type="match status" value="1"/>
</dbReference>
<dbReference type="GO" id="GO:0005737">
    <property type="term" value="C:cytoplasm"/>
    <property type="evidence" value="ECO:0007669"/>
    <property type="project" value="TreeGrafter"/>
</dbReference>
<keyword evidence="4" id="KW-1185">Reference proteome</keyword>
<dbReference type="Proteomes" id="UP000728185">
    <property type="component" value="Unassembled WGS sequence"/>
</dbReference>
<comment type="caution">
    <text evidence="3">The sequence shown here is derived from an EMBL/GenBank/DDBJ whole genome shotgun (WGS) entry which is preliminary data.</text>
</comment>
<reference evidence="3" key="1">
    <citation type="submission" date="2019-05" db="EMBL/GenBank/DDBJ databases">
        <title>Annotation for the trematode Fasciolopsis buski.</title>
        <authorList>
            <person name="Choi Y.-J."/>
        </authorList>
    </citation>
    <scope>NUCLEOTIDE SEQUENCE</scope>
    <source>
        <strain evidence="3">HT</strain>
        <tissue evidence="3">Whole worm</tissue>
    </source>
</reference>
<evidence type="ECO:0000313" key="4">
    <source>
        <dbReference type="Proteomes" id="UP000728185"/>
    </source>
</evidence>
<name>A0A8E0RZD3_9TREM</name>
<evidence type="ECO:0000256" key="1">
    <source>
        <dbReference type="ARBA" id="ARBA00038464"/>
    </source>
</evidence>
<evidence type="ECO:0000259" key="2">
    <source>
        <dbReference type="PROSITE" id="PS51043"/>
    </source>
</evidence>
<protein>
    <submittedName>
        <fullName evidence="3">Phospholipase DDHD1</fullName>
    </submittedName>
</protein>
<dbReference type="PROSITE" id="PS51043">
    <property type="entry name" value="DDHD"/>
    <property type="match status" value="1"/>
</dbReference>
<dbReference type="Pfam" id="PF02862">
    <property type="entry name" value="DDHD"/>
    <property type="match status" value="1"/>
</dbReference>